<evidence type="ECO:0000313" key="6">
    <source>
        <dbReference type="Proteomes" id="UP000078428"/>
    </source>
</evidence>
<dbReference type="SUPFAM" id="SSF50494">
    <property type="entry name" value="Trypsin-like serine proteases"/>
    <property type="match status" value="1"/>
</dbReference>
<accession>A0A178MGH1</accession>
<keyword evidence="4" id="KW-1133">Transmembrane helix</keyword>
<name>A0A178MGH1_9PROT</name>
<dbReference type="InterPro" id="IPR009003">
    <property type="entry name" value="Peptidase_S1_PA"/>
</dbReference>
<keyword evidence="4" id="KW-0812">Transmembrane</keyword>
<dbReference type="STRING" id="1285242.A6A04_20295"/>
<organism evidence="5 6">
    <name type="scientific">Paramagnetospirillum marisnigri</name>
    <dbReference type="NCBI Taxonomy" id="1285242"/>
    <lineage>
        <taxon>Bacteria</taxon>
        <taxon>Pseudomonadati</taxon>
        <taxon>Pseudomonadota</taxon>
        <taxon>Alphaproteobacteria</taxon>
        <taxon>Rhodospirillales</taxon>
        <taxon>Magnetospirillaceae</taxon>
        <taxon>Paramagnetospirillum</taxon>
    </lineage>
</organism>
<comment type="similarity">
    <text evidence="1">Belongs to the peptidase S1C family.</text>
</comment>
<dbReference type="EMBL" id="LWQT01000079">
    <property type="protein sequence ID" value="OAN47643.1"/>
    <property type="molecule type" value="Genomic_DNA"/>
</dbReference>
<evidence type="ECO:0000256" key="3">
    <source>
        <dbReference type="ARBA" id="ARBA00022801"/>
    </source>
</evidence>
<comment type="caution">
    <text evidence="5">The sequence shown here is derived from an EMBL/GenBank/DDBJ whole genome shotgun (WGS) entry which is preliminary data.</text>
</comment>
<keyword evidence="2 5" id="KW-0645">Protease</keyword>
<dbReference type="RefSeq" id="WP_068494571.1">
    <property type="nucleotide sequence ID" value="NZ_LWQT01000079.1"/>
</dbReference>
<keyword evidence="6" id="KW-1185">Reference proteome</keyword>
<dbReference type="PANTHER" id="PTHR43343">
    <property type="entry name" value="PEPTIDASE S12"/>
    <property type="match status" value="1"/>
</dbReference>
<dbReference type="Gene3D" id="2.40.10.10">
    <property type="entry name" value="Trypsin-like serine proteases"/>
    <property type="match status" value="2"/>
</dbReference>
<dbReference type="Pfam" id="PF13365">
    <property type="entry name" value="Trypsin_2"/>
    <property type="match status" value="1"/>
</dbReference>
<dbReference type="InterPro" id="IPR001940">
    <property type="entry name" value="Peptidase_S1C"/>
</dbReference>
<dbReference type="InterPro" id="IPR051201">
    <property type="entry name" value="Chloro_Bact_Ser_Proteases"/>
</dbReference>
<keyword evidence="4" id="KW-0472">Membrane</keyword>
<proteinExistence type="inferred from homology"/>
<dbReference type="PRINTS" id="PR00834">
    <property type="entry name" value="PROTEASES2C"/>
</dbReference>
<evidence type="ECO:0000256" key="4">
    <source>
        <dbReference type="SAM" id="Phobius"/>
    </source>
</evidence>
<dbReference type="PANTHER" id="PTHR43343:SF3">
    <property type="entry name" value="PROTEASE DO-LIKE 8, CHLOROPLASTIC"/>
    <property type="match status" value="1"/>
</dbReference>
<dbReference type="GO" id="GO:0006508">
    <property type="term" value="P:proteolysis"/>
    <property type="evidence" value="ECO:0007669"/>
    <property type="project" value="UniProtKB-KW"/>
</dbReference>
<gene>
    <name evidence="5" type="ORF">A6A04_20295</name>
</gene>
<keyword evidence="3" id="KW-0378">Hydrolase</keyword>
<protein>
    <submittedName>
        <fullName evidence="5">Serine protease</fullName>
    </submittedName>
</protein>
<dbReference type="InterPro" id="IPR043504">
    <property type="entry name" value="Peptidase_S1_PA_chymotrypsin"/>
</dbReference>
<sequence length="288" mass="30681">MIEIGETMGDLPTNKIVFCERSWKTPVSILAFLILVTFAWGAYLLDNYDEDGFFHGADDLSVGQFLARNIAMPDVQRLYYTVPPAVVGVGGNGVNAGPVASGAIVGANGYVITTMHSIANMPDITVQVSTSAGIRRFPAQVVKTIPAHDLALLKMQTTEKFLHFRMANIQTVVPGQQVFAFGRNMAGAPLVRQGMVQSSDAPLAVGTTQITHLLRSDAVYSWEQTGGPLVNAQGDLVGINIAATGPTGKVEGFTVPASVITSHLQDIIRFKTPVAAPNVPPTQPLPTR</sequence>
<dbReference type="AlphaFoldDB" id="A0A178MGH1"/>
<evidence type="ECO:0000256" key="2">
    <source>
        <dbReference type="ARBA" id="ARBA00022670"/>
    </source>
</evidence>
<dbReference type="OrthoDB" id="7315792at2"/>
<reference evidence="5 6" key="1">
    <citation type="submission" date="2016-04" db="EMBL/GenBank/DDBJ databases">
        <title>Draft genome sequence of freshwater magnetotactic bacteria Magnetospirillum marisnigri SP-1 and Magnetospirillum moscoviense BB-1.</title>
        <authorList>
            <person name="Koziaeva V."/>
            <person name="Dziuba M.V."/>
            <person name="Ivanov T.M."/>
            <person name="Kuznetsov B."/>
            <person name="Grouzdev D.S."/>
        </authorList>
    </citation>
    <scope>NUCLEOTIDE SEQUENCE [LARGE SCALE GENOMIC DNA]</scope>
    <source>
        <strain evidence="5 6">SP-1</strain>
    </source>
</reference>
<dbReference type="Proteomes" id="UP000078428">
    <property type="component" value="Unassembled WGS sequence"/>
</dbReference>
<evidence type="ECO:0000256" key="1">
    <source>
        <dbReference type="ARBA" id="ARBA00010541"/>
    </source>
</evidence>
<dbReference type="GO" id="GO:0004252">
    <property type="term" value="F:serine-type endopeptidase activity"/>
    <property type="evidence" value="ECO:0007669"/>
    <property type="project" value="InterPro"/>
</dbReference>
<evidence type="ECO:0000313" key="5">
    <source>
        <dbReference type="EMBL" id="OAN47643.1"/>
    </source>
</evidence>
<feature type="transmembrane region" description="Helical" evidence="4">
    <location>
        <begin position="27"/>
        <end position="45"/>
    </location>
</feature>